<name>A0A0F9H6F5_9ZZZZ</name>
<dbReference type="EMBL" id="LAZR01015940">
    <property type="protein sequence ID" value="KKM06664.1"/>
    <property type="molecule type" value="Genomic_DNA"/>
</dbReference>
<accession>A0A0F9H6F5</accession>
<sequence>MIKNAKYLDFFPYLDFRSEQETVIRKIEESVRLRKNVLL</sequence>
<organism evidence="1">
    <name type="scientific">marine sediment metagenome</name>
    <dbReference type="NCBI Taxonomy" id="412755"/>
    <lineage>
        <taxon>unclassified sequences</taxon>
        <taxon>metagenomes</taxon>
        <taxon>ecological metagenomes</taxon>
    </lineage>
</organism>
<gene>
    <name evidence="1" type="ORF">LCGC14_1741680</name>
</gene>
<feature type="non-terminal residue" evidence="1">
    <location>
        <position position="39"/>
    </location>
</feature>
<proteinExistence type="predicted"/>
<protein>
    <submittedName>
        <fullName evidence="1">Uncharacterized protein</fullName>
    </submittedName>
</protein>
<comment type="caution">
    <text evidence="1">The sequence shown here is derived from an EMBL/GenBank/DDBJ whole genome shotgun (WGS) entry which is preliminary data.</text>
</comment>
<reference evidence="1" key="1">
    <citation type="journal article" date="2015" name="Nature">
        <title>Complex archaea that bridge the gap between prokaryotes and eukaryotes.</title>
        <authorList>
            <person name="Spang A."/>
            <person name="Saw J.H."/>
            <person name="Jorgensen S.L."/>
            <person name="Zaremba-Niedzwiedzka K."/>
            <person name="Martijn J."/>
            <person name="Lind A.E."/>
            <person name="van Eijk R."/>
            <person name="Schleper C."/>
            <person name="Guy L."/>
            <person name="Ettema T.J."/>
        </authorList>
    </citation>
    <scope>NUCLEOTIDE SEQUENCE</scope>
</reference>
<evidence type="ECO:0000313" key="1">
    <source>
        <dbReference type="EMBL" id="KKM06664.1"/>
    </source>
</evidence>
<dbReference type="AlphaFoldDB" id="A0A0F9H6F5"/>